<name>A0A0F7TYP1_PENBI</name>
<sequence length="71" mass="7937">MSKSSSSSSLTEMSVTSKSHNETTISRLKKRMESVQKKWAPLMAAKQDLDDEYNFPSGPYAGQGIPKRTRN</sequence>
<feature type="region of interest" description="Disordered" evidence="1">
    <location>
        <begin position="48"/>
        <end position="71"/>
    </location>
</feature>
<feature type="region of interest" description="Disordered" evidence="1">
    <location>
        <begin position="1"/>
        <end position="29"/>
    </location>
</feature>
<keyword evidence="3" id="KW-1185">Reference proteome</keyword>
<gene>
    <name evidence="2" type="ORF">PMG11_09606</name>
</gene>
<dbReference type="EMBL" id="CDHK01000010">
    <property type="protein sequence ID" value="CEJ61061.1"/>
    <property type="molecule type" value="Genomic_DNA"/>
</dbReference>
<dbReference type="Proteomes" id="UP000042958">
    <property type="component" value="Unassembled WGS sequence"/>
</dbReference>
<dbReference type="OrthoDB" id="4509550at2759"/>
<proteinExistence type="predicted"/>
<evidence type="ECO:0000313" key="2">
    <source>
        <dbReference type="EMBL" id="CEJ61061.1"/>
    </source>
</evidence>
<evidence type="ECO:0000313" key="3">
    <source>
        <dbReference type="Proteomes" id="UP000042958"/>
    </source>
</evidence>
<dbReference type="STRING" id="104259.A0A0F7TYP1"/>
<feature type="compositionally biased region" description="Low complexity" evidence="1">
    <location>
        <begin position="1"/>
        <end position="18"/>
    </location>
</feature>
<reference evidence="3" key="1">
    <citation type="journal article" date="2015" name="Genome Announc.">
        <title>Draft genome sequence of the fungus Penicillium brasilianum MG11.</title>
        <authorList>
            <person name="Horn F."/>
            <person name="Linde J."/>
            <person name="Mattern D.J."/>
            <person name="Walther G."/>
            <person name="Guthke R."/>
            <person name="Brakhage A.A."/>
            <person name="Valiante V."/>
        </authorList>
    </citation>
    <scope>NUCLEOTIDE SEQUENCE [LARGE SCALE GENOMIC DNA]</scope>
    <source>
        <strain evidence="3">MG11</strain>
    </source>
</reference>
<evidence type="ECO:0000256" key="1">
    <source>
        <dbReference type="SAM" id="MobiDB-lite"/>
    </source>
</evidence>
<accession>A0A0F7TYP1</accession>
<organism evidence="2 3">
    <name type="scientific">Penicillium brasilianum</name>
    <dbReference type="NCBI Taxonomy" id="104259"/>
    <lineage>
        <taxon>Eukaryota</taxon>
        <taxon>Fungi</taxon>
        <taxon>Dikarya</taxon>
        <taxon>Ascomycota</taxon>
        <taxon>Pezizomycotina</taxon>
        <taxon>Eurotiomycetes</taxon>
        <taxon>Eurotiomycetidae</taxon>
        <taxon>Eurotiales</taxon>
        <taxon>Aspergillaceae</taxon>
        <taxon>Penicillium</taxon>
    </lineage>
</organism>
<protein>
    <submittedName>
        <fullName evidence="2">Uncharacterized protein</fullName>
    </submittedName>
</protein>
<dbReference type="AlphaFoldDB" id="A0A0F7TYP1"/>